<evidence type="ECO:0000313" key="3">
    <source>
        <dbReference type="EMBL" id="MCA6077046.1"/>
    </source>
</evidence>
<accession>A0A9X1HSA9</accession>
<dbReference type="InterPro" id="IPR002187">
    <property type="entry name" value="N-reg_PII"/>
</dbReference>
<gene>
    <name evidence="1" type="ORF">LDX50_07655</name>
    <name evidence="2" type="ORF">LDX50_13625</name>
    <name evidence="3" type="ORF">LDX50_19345</name>
</gene>
<evidence type="ECO:0008006" key="5">
    <source>
        <dbReference type="Google" id="ProtNLM"/>
    </source>
</evidence>
<evidence type="ECO:0000313" key="4">
    <source>
        <dbReference type="Proteomes" id="UP001139409"/>
    </source>
</evidence>
<dbReference type="EMBL" id="JAIXNE010000004">
    <property type="protein sequence ID" value="MCA6077046.1"/>
    <property type="molecule type" value="Genomic_DNA"/>
</dbReference>
<comment type="caution">
    <text evidence="3">The sequence shown here is derived from an EMBL/GenBank/DDBJ whole genome shotgun (WGS) entry which is preliminary data.</text>
</comment>
<reference evidence="3" key="1">
    <citation type="submission" date="2021-09" db="EMBL/GenBank/DDBJ databases">
        <title>Fulvivirga sp. isolated from coastal sediment.</title>
        <authorList>
            <person name="Yu H."/>
        </authorList>
    </citation>
    <scope>NUCLEOTIDE SEQUENCE</scope>
    <source>
        <strain evidence="3">1062</strain>
    </source>
</reference>
<dbReference type="Proteomes" id="UP001139409">
    <property type="component" value="Unassembled WGS sequence"/>
</dbReference>
<organism evidence="3 4">
    <name type="scientific">Fulvivirga sedimenti</name>
    <dbReference type="NCBI Taxonomy" id="2879465"/>
    <lineage>
        <taxon>Bacteria</taxon>
        <taxon>Pseudomonadati</taxon>
        <taxon>Bacteroidota</taxon>
        <taxon>Cytophagia</taxon>
        <taxon>Cytophagales</taxon>
        <taxon>Fulvivirgaceae</taxon>
        <taxon>Fulvivirga</taxon>
    </lineage>
</organism>
<name>A0A9X1HSA9_9BACT</name>
<evidence type="ECO:0000313" key="2">
    <source>
        <dbReference type="EMBL" id="MCA6075918.1"/>
    </source>
</evidence>
<dbReference type="AlphaFoldDB" id="A0A9X1HSA9"/>
<dbReference type="RefSeq" id="WP_225697854.1">
    <property type="nucleotide sequence ID" value="NZ_JAIXNE010000002.1"/>
</dbReference>
<sequence length="97" mass="10831">MKALKRVEIITGSLESSKVIRILDQNQINGYTLIKNVLGRGDKGEQDGEGLHNAFQNTYFLVACSEEELNKITEPLRKLLKTSGGVCLISDAQWLMH</sequence>
<keyword evidence="4" id="KW-1185">Reference proteome</keyword>
<dbReference type="Pfam" id="PF00543">
    <property type="entry name" value="P-II"/>
    <property type="match status" value="1"/>
</dbReference>
<proteinExistence type="predicted"/>
<dbReference type="EMBL" id="JAIXNE010000003">
    <property type="protein sequence ID" value="MCA6075918.1"/>
    <property type="molecule type" value="Genomic_DNA"/>
</dbReference>
<dbReference type="InterPro" id="IPR015867">
    <property type="entry name" value="N-reg_PII/ATP_PRibTrfase_C"/>
</dbReference>
<dbReference type="Gene3D" id="3.30.70.120">
    <property type="match status" value="1"/>
</dbReference>
<dbReference type="EMBL" id="JAIXNE010000002">
    <property type="protein sequence ID" value="MCA6074741.1"/>
    <property type="molecule type" value="Genomic_DNA"/>
</dbReference>
<protein>
    <recommendedName>
        <fullName evidence="5">Transcriptional regulator</fullName>
    </recommendedName>
</protein>
<dbReference type="GO" id="GO:0006808">
    <property type="term" value="P:regulation of nitrogen utilization"/>
    <property type="evidence" value="ECO:0007669"/>
    <property type="project" value="InterPro"/>
</dbReference>
<dbReference type="GO" id="GO:0030234">
    <property type="term" value="F:enzyme regulator activity"/>
    <property type="evidence" value="ECO:0007669"/>
    <property type="project" value="InterPro"/>
</dbReference>
<evidence type="ECO:0000313" key="1">
    <source>
        <dbReference type="EMBL" id="MCA6074741.1"/>
    </source>
</evidence>
<dbReference type="InterPro" id="IPR011322">
    <property type="entry name" value="N-reg_PII-like_a/b"/>
</dbReference>
<dbReference type="SUPFAM" id="SSF54913">
    <property type="entry name" value="GlnB-like"/>
    <property type="match status" value="1"/>
</dbReference>